<evidence type="ECO:0000256" key="4">
    <source>
        <dbReference type="ARBA" id="ARBA00024346"/>
    </source>
</evidence>
<dbReference type="NCBIfam" id="TIGR03837">
    <property type="entry name" value="efp_Arg_rhamno"/>
    <property type="match status" value="1"/>
</dbReference>
<comment type="similarity">
    <text evidence="4">Belongs to the glycosyltransferase 104 family.</text>
</comment>
<reference evidence="8" key="1">
    <citation type="submission" date="2015-10" db="EMBL/GenBank/DDBJ databases">
        <authorList>
            <person name="Gilbert D.G."/>
        </authorList>
    </citation>
    <scope>NUCLEOTIDE SEQUENCE</scope>
    <source>
        <strain evidence="8">Phyl III-seqv23</strain>
    </source>
</reference>
<evidence type="ECO:0000256" key="2">
    <source>
        <dbReference type="ARBA" id="ARBA00022679"/>
    </source>
</evidence>
<evidence type="ECO:0000313" key="9">
    <source>
        <dbReference type="EMBL" id="CUV35165.1"/>
    </source>
</evidence>
<gene>
    <name evidence="8" type="ORF">RUN1744_v1_70009</name>
    <name evidence="9" type="ORF">TD1301_v1_1260009</name>
    <name evidence="10" type="ORF">TF3108_v1_280009</name>
</gene>
<evidence type="ECO:0000256" key="1">
    <source>
        <dbReference type="ARBA" id="ARBA00022676"/>
    </source>
</evidence>
<protein>
    <recommendedName>
        <fullName evidence="5">Protein-arginine rhamnosyltransferase</fullName>
    </recommendedName>
    <alternativeName>
        <fullName evidence="6">EF-P arginine rhamnosyltransferase</fullName>
    </alternativeName>
</protein>
<keyword evidence="2" id="KW-0808">Transferase</keyword>
<name>A0A0S4UHA6_RALSL</name>
<dbReference type="EMBL" id="LN899826">
    <property type="protein sequence ID" value="CUV39491.1"/>
    <property type="molecule type" value="Genomic_DNA"/>
</dbReference>
<sequence length="424" mass="46302">MAFALAEAASVEQAADYNVAPFASPAPRMRNLSSWDLFCRVVDNYGDIGVCWRLARQLVQEHGHTVRLWVDDLRAFERLCPAVDTAAAAQRVSGVDIRRWSDDAGVAALLAADAHAAPHDVVVEAFACDIPEPMLQRMADAARQGRAPIWINLEYLSAEDWVATHHAMQSPHPRLPLVKHFFFPGMARGTGGVLREAQLGAQRAAFEASPTAHRTLWHRLGVDDLMQHAPDALRVSLFAYPNPALPSLIAQWAASARPVICLVPEGLAAAQIAEQLGAAAPAAGARWTQGPLSVAVVPFVPQEHYDALLWACDVNFVRGEDSFVRAQWALRPFVWHIYPQSDDAHLAKLDAFLARYAPALPQAAADALATFWHAWNAQPASLDWPAFAAALAPLRDRAATWEHTLLCLGDLAANLVAFCEKQVK</sequence>
<evidence type="ECO:0000256" key="6">
    <source>
        <dbReference type="ARBA" id="ARBA00030025"/>
    </source>
</evidence>
<accession>A0A0S4UHA6</accession>
<evidence type="ECO:0000256" key="7">
    <source>
        <dbReference type="ARBA" id="ARBA00048472"/>
    </source>
</evidence>
<dbReference type="EMBL" id="LN899823">
    <property type="protein sequence ID" value="CUV21624.1"/>
    <property type="molecule type" value="Genomic_DNA"/>
</dbReference>
<dbReference type="AlphaFoldDB" id="A0A0S4UHA6"/>
<comment type="catalytic activity">
    <reaction evidence="7">
        <text>dTDP-beta-L-rhamnose + L-arginyl-[protein] = N(omega)-(alpha-L-rhamnosyl)-L-arginyl-[protein] + dTDP + H(+)</text>
        <dbReference type="Rhea" id="RHEA:66692"/>
        <dbReference type="Rhea" id="RHEA-COMP:10532"/>
        <dbReference type="Rhea" id="RHEA-COMP:17096"/>
        <dbReference type="ChEBI" id="CHEBI:15378"/>
        <dbReference type="ChEBI" id="CHEBI:29965"/>
        <dbReference type="ChEBI" id="CHEBI:57510"/>
        <dbReference type="ChEBI" id="CHEBI:58369"/>
        <dbReference type="ChEBI" id="CHEBI:167445"/>
    </reaction>
    <physiologicalReaction direction="left-to-right" evidence="7">
        <dbReference type="Rhea" id="RHEA:66693"/>
    </physiologicalReaction>
</comment>
<proteinExistence type="inferred from homology"/>
<evidence type="ECO:0000313" key="10">
    <source>
        <dbReference type="EMBL" id="CUV39491.1"/>
    </source>
</evidence>
<dbReference type="InterPro" id="IPR016633">
    <property type="entry name" value="EarP"/>
</dbReference>
<organism evidence="8">
    <name type="scientific">Ralstonia solanacearum</name>
    <name type="common">Pseudomonas solanacearum</name>
    <dbReference type="NCBI Taxonomy" id="305"/>
    <lineage>
        <taxon>Bacteria</taxon>
        <taxon>Pseudomonadati</taxon>
        <taxon>Pseudomonadota</taxon>
        <taxon>Betaproteobacteria</taxon>
        <taxon>Burkholderiales</taxon>
        <taxon>Burkholderiaceae</taxon>
        <taxon>Ralstonia</taxon>
        <taxon>Ralstonia solanacearum species complex</taxon>
    </lineage>
</organism>
<evidence type="ECO:0000313" key="8">
    <source>
        <dbReference type="EMBL" id="CUV21624.1"/>
    </source>
</evidence>
<evidence type="ECO:0000256" key="5">
    <source>
        <dbReference type="ARBA" id="ARBA00024416"/>
    </source>
</evidence>
<comment type="function">
    <text evidence="3">Protein-arginine rhamnosyltransferase that catalyzes the transfer of a single rhamnose to elongation factor P (EF-P) on 'Lys-32', a modification required for EF-P-dependent rescue of polyproline stalled ribosomes.</text>
</comment>
<dbReference type="PIRSF" id="PIRSF015557">
    <property type="entry name" value="UCP015557"/>
    <property type="match status" value="1"/>
</dbReference>
<dbReference type="Pfam" id="PF10093">
    <property type="entry name" value="EarP"/>
    <property type="match status" value="1"/>
</dbReference>
<keyword evidence="1" id="KW-0328">Glycosyltransferase</keyword>
<dbReference type="GO" id="GO:0106361">
    <property type="term" value="F:protein-arginine rhamnosyltransferase activity"/>
    <property type="evidence" value="ECO:0007669"/>
    <property type="project" value="InterPro"/>
</dbReference>
<dbReference type="EMBL" id="LN899825">
    <property type="protein sequence ID" value="CUV35165.1"/>
    <property type="molecule type" value="Genomic_DNA"/>
</dbReference>
<evidence type="ECO:0000256" key="3">
    <source>
        <dbReference type="ARBA" id="ARBA00024303"/>
    </source>
</evidence>